<accession>A0A7K3LQK9</accession>
<dbReference type="InterPro" id="IPR036388">
    <property type="entry name" value="WH-like_DNA-bd_sf"/>
</dbReference>
<evidence type="ECO:0000256" key="1">
    <source>
        <dbReference type="ARBA" id="ARBA00005820"/>
    </source>
</evidence>
<dbReference type="PANTHER" id="PTHR47691:SF3">
    <property type="entry name" value="HTH-TYPE TRANSCRIPTIONAL REGULATOR RV0890C-RELATED"/>
    <property type="match status" value="1"/>
</dbReference>
<keyword evidence="7" id="KW-1185">Reference proteome</keyword>
<evidence type="ECO:0000313" key="6">
    <source>
        <dbReference type="EMBL" id="NDK90523.1"/>
    </source>
</evidence>
<dbReference type="CDD" id="cd15831">
    <property type="entry name" value="BTAD"/>
    <property type="match status" value="1"/>
</dbReference>
<dbReference type="GO" id="GO:0006355">
    <property type="term" value="P:regulation of DNA-templated transcription"/>
    <property type="evidence" value="ECO:0007669"/>
    <property type="project" value="InterPro"/>
</dbReference>
<feature type="DNA-binding region" description="OmpR/PhoB-type" evidence="3">
    <location>
        <begin position="1"/>
        <end position="98"/>
    </location>
</feature>
<feature type="region of interest" description="Disordered" evidence="4">
    <location>
        <begin position="254"/>
        <end position="290"/>
    </location>
</feature>
<dbReference type="InterPro" id="IPR005158">
    <property type="entry name" value="BTAD"/>
</dbReference>
<dbReference type="Pfam" id="PF03704">
    <property type="entry name" value="BTAD"/>
    <property type="match status" value="1"/>
</dbReference>
<dbReference type="InterPro" id="IPR016032">
    <property type="entry name" value="Sig_transdc_resp-reg_C-effctor"/>
</dbReference>
<dbReference type="AlphaFoldDB" id="A0A7K3LQK9"/>
<comment type="similarity">
    <text evidence="1">Belongs to the AfsR/DnrI/RedD regulatory family.</text>
</comment>
<dbReference type="Gene3D" id="1.25.40.10">
    <property type="entry name" value="Tetratricopeptide repeat domain"/>
    <property type="match status" value="1"/>
</dbReference>
<evidence type="ECO:0000256" key="4">
    <source>
        <dbReference type="SAM" id="MobiDB-lite"/>
    </source>
</evidence>
<dbReference type="InterPro" id="IPR027417">
    <property type="entry name" value="P-loop_NTPase"/>
</dbReference>
<evidence type="ECO:0000256" key="2">
    <source>
        <dbReference type="ARBA" id="ARBA00023125"/>
    </source>
</evidence>
<evidence type="ECO:0000259" key="5">
    <source>
        <dbReference type="PROSITE" id="PS51755"/>
    </source>
</evidence>
<dbReference type="GO" id="GO:0003677">
    <property type="term" value="F:DNA binding"/>
    <property type="evidence" value="ECO:0007669"/>
    <property type="project" value="UniProtKB-UniRule"/>
</dbReference>
<dbReference type="PROSITE" id="PS51755">
    <property type="entry name" value="OMPR_PHOB"/>
    <property type="match status" value="1"/>
</dbReference>
<keyword evidence="2 3" id="KW-0238">DNA-binding</keyword>
<dbReference type="Gene3D" id="3.40.50.300">
    <property type="entry name" value="P-loop containing nucleotide triphosphate hydrolases"/>
    <property type="match status" value="1"/>
</dbReference>
<protein>
    <submittedName>
        <fullName evidence="6">AfsR family transcriptional regulator</fullName>
    </submittedName>
</protein>
<feature type="domain" description="OmpR/PhoB-type" evidence="5">
    <location>
        <begin position="1"/>
        <end position="98"/>
    </location>
</feature>
<evidence type="ECO:0000313" key="7">
    <source>
        <dbReference type="Proteomes" id="UP000466307"/>
    </source>
</evidence>
<dbReference type="Gene3D" id="1.10.10.10">
    <property type="entry name" value="Winged helix-like DNA-binding domain superfamily/Winged helix DNA-binding domain"/>
    <property type="match status" value="1"/>
</dbReference>
<dbReference type="InterPro" id="IPR001867">
    <property type="entry name" value="OmpR/PhoB-type_DNA-bd"/>
</dbReference>
<gene>
    <name evidence="6" type="ORF">GYA93_13175</name>
</gene>
<dbReference type="SUPFAM" id="SSF52540">
    <property type="entry name" value="P-loop containing nucleoside triphosphate hydrolases"/>
    <property type="match status" value="1"/>
</dbReference>
<sequence length="966" mass="103228">MPIDVHVLGALRVQVDGVDAALGGPMPRALLSRLLIAGGDTVPASALIDQLWRGAPPRSASGTLQGYVSTLRRGIEPAHGRETPTVLVRTGAGYALHLPDDALDADRFVAQARRGHAELAARRPEQARDLFAGALAMWTGRAYADAEGWEFAEVEADRLESLRADAVDGHLAAMSACGDQELVIAELTKLLRTNPLREKWWELLALAQYRAGHQAEALESLRRARRVVADELGTDPGPSLVALHTAILRQDPSLLPTRPISAGTDSAAAGAGAAHPGADGPASDHVRIDRGTPRRHIPTALTSFVGRDAEVAEVTAMLRTERLVTVTGPGGIGKTRVALAVAQGRTADGGDTDGPWFLEFSGAHDHDAVVDTLVRVLRLTAPGGLDTVASLLAERETLLVFDNCEHIADEIAKAALGLLTACPRLSILATSRVRLGVPGESVYVLAPLADGASLFAERAPAAAGFENRGDIIALCDALDNLPLAIELAAARNSVLSVRQLRERLDDRFAMLRHDRRGAPGAGGDRHISMEAAIDASYRALDDSQRTLFDALSVFEGSFDFTAAEAVTGHGVRLLPDLEALIDSSMVTVIGGDPRRYRILETLRQYAREHLAADVAAAIDTAHLEWVREFSRPVFAGLQGPDSLGWTRRIDVEMPNIHAALVRSRTDDPVAYLEIVGNIVWYWYRRGLIDEGVRMLDPVVAAAGDPAVPIAVRLRALTGAMMIAYLCGDLASLLSTMGVVDGLIADGDLGLETREDRFVFADATLTLGNFQAGAGLVEEGSARARVALEIAASDDQGWLETAARMVLGAAAFRAGDHETAGVEFTRSVEIGRERGHDWVVGSSLWIHAKCDIAGGRIDGPAQRKLAGLVDITRSTDDLTSWMTAIDTLACVAFRRGDHATAARLLGVVARHTERTGYRPDAMDIVDLGPWVAQIRDEVDDDVFAEHHAIGRALTDAEADDFVAACLS</sequence>
<comment type="caution">
    <text evidence="6">The sequence shown here is derived from an EMBL/GenBank/DDBJ whole genome shotgun (WGS) entry which is preliminary data.</text>
</comment>
<feature type="compositionally biased region" description="Low complexity" evidence="4">
    <location>
        <begin position="261"/>
        <end position="281"/>
    </location>
</feature>
<dbReference type="SUPFAM" id="SSF48452">
    <property type="entry name" value="TPR-like"/>
    <property type="match status" value="1"/>
</dbReference>
<dbReference type="SUPFAM" id="SSF46894">
    <property type="entry name" value="C-terminal effector domain of the bipartite response regulators"/>
    <property type="match status" value="1"/>
</dbReference>
<dbReference type="InterPro" id="IPR011990">
    <property type="entry name" value="TPR-like_helical_dom_sf"/>
</dbReference>
<dbReference type="EMBL" id="JAADZU010000040">
    <property type="protein sequence ID" value="NDK90523.1"/>
    <property type="molecule type" value="Genomic_DNA"/>
</dbReference>
<name>A0A7K3LQK9_9ACTN</name>
<dbReference type="RefSeq" id="WP_162128821.1">
    <property type="nucleotide sequence ID" value="NZ_JAADZU010000040.1"/>
</dbReference>
<dbReference type="GO" id="GO:0000160">
    <property type="term" value="P:phosphorelay signal transduction system"/>
    <property type="evidence" value="ECO:0007669"/>
    <property type="project" value="InterPro"/>
</dbReference>
<dbReference type="SMART" id="SM01043">
    <property type="entry name" value="BTAD"/>
    <property type="match status" value="1"/>
</dbReference>
<dbReference type="PANTHER" id="PTHR47691">
    <property type="entry name" value="REGULATOR-RELATED"/>
    <property type="match status" value="1"/>
</dbReference>
<dbReference type="SMART" id="SM00862">
    <property type="entry name" value="Trans_reg_C"/>
    <property type="match status" value="1"/>
</dbReference>
<dbReference type="Proteomes" id="UP000466307">
    <property type="component" value="Unassembled WGS sequence"/>
</dbReference>
<organism evidence="6 7">
    <name type="scientific">Gordonia desulfuricans</name>
    <dbReference type="NCBI Taxonomy" id="89051"/>
    <lineage>
        <taxon>Bacteria</taxon>
        <taxon>Bacillati</taxon>
        <taxon>Actinomycetota</taxon>
        <taxon>Actinomycetes</taxon>
        <taxon>Mycobacteriales</taxon>
        <taxon>Gordoniaceae</taxon>
        <taxon>Gordonia</taxon>
    </lineage>
</organism>
<evidence type="ECO:0000256" key="3">
    <source>
        <dbReference type="PROSITE-ProRule" id="PRU01091"/>
    </source>
</evidence>
<reference evidence="6 7" key="1">
    <citation type="submission" date="2020-01" db="EMBL/GenBank/DDBJ databases">
        <title>Investigation of new actinobacteria for the biodesulphurisation of diesel fuel.</title>
        <authorList>
            <person name="Athi Narayanan S.M."/>
        </authorList>
    </citation>
    <scope>NUCLEOTIDE SEQUENCE [LARGE SCALE GENOMIC DNA]</scope>
    <source>
        <strain evidence="6 7">213E</strain>
    </source>
</reference>
<proteinExistence type="inferred from homology"/>